<dbReference type="AlphaFoldDB" id="A0A1V4I9E7"/>
<dbReference type="EMBL" id="MZGV01000094">
    <property type="protein sequence ID" value="OPJ56612.1"/>
    <property type="molecule type" value="Genomic_DNA"/>
</dbReference>
<proteinExistence type="predicted"/>
<dbReference type="SUPFAM" id="SSF53850">
    <property type="entry name" value="Periplasmic binding protein-like II"/>
    <property type="match status" value="1"/>
</dbReference>
<dbReference type="RefSeq" id="WP_079428303.1">
    <property type="nucleotide sequence ID" value="NZ_MZGV01000094.1"/>
</dbReference>
<dbReference type="OrthoDB" id="54751at2"/>
<protein>
    <recommendedName>
        <fullName evidence="3">Lipoprotein LipO</fullName>
    </recommendedName>
</protein>
<dbReference type="Proteomes" id="UP000190080">
    <property type="component" value="Unassembled WGS sequence"/>
</dbReference>
<evidence type="ECO:0000313" key="1">
    <source>
        <dbReference type="EMBL" id="OPJ56612.1"/>
    </source>
</evidence>
<dbReference type="PANTHER" id="PTHR43649:SF12">
    <property type="entry name" value="DIACETYLCHITOBIOSE BINDING PROTEIN DASA"/>
    <property type="match status" value="1"/>
</dbReference>
<dbReference type="Gene3D" id="3.40.190.10">
    <property type="entry name" value="Periplasmic binding protein-like II"/>
    <property type="match status" value="2"/>
</dbReference>
<evidence type="ECO:0000313" key="2">
    <source>
        <dbReference type="Proteomes" id="UP000190080"/>
    </source>
</evidence>
<organism evidence="1 2">
    <name type="scientific">Clostridium oryzae</name>
    <dbReference type="NCBI Taxonomy" id="1450648"/>
    <lineage>
        <taxon>Bacteria</taxon>
        <taxon>Bacillati</taxon>
        <taxon>Bacillota</taxon>
        <taxon>Clostridia</taxon>
        <taxon>Eubacteriales</taxon>
        <taxon>Clostridiaceae</taxon>
        <taxon>Clostridium</taxon>
    </lineage>
</organism>
<sequence length="556" mass="62562">MNKKKIFSLLLTPALVVTVVSGCGSKKEAAKSSNGKHTFSMFVNGSDMKPIQLTNTTVGKKITKLTGVTLKCDYLVGSDEKTKAGLMTASGDYPDLLNPHNELADFRDAGALVPLEGYIKKYGKNIKKYYGNDLEKMKDADGHIYSLSPGRISNTAIYPNSGFHLVNDLLKEDGYPKVTELNDYFNKIEAYVKEHPTYKGKPTIGFTAETDTARNYVLTNAPAYLAGYPNTGNRIISKQPDGTYKAKNFYLTNYAHDYFQKLNEEWNKGMLDPEMFTQNYDAYKAKLTSGRVVGFYDERWQFQDCINALEQQKMYDRMFFAMPVTFEGVKNNSYGGINVTSVQPGLCITKKCKDPVAAFKFLDAMCGDQIQKLVEWGQKGIDYEVDKNGKMYKNAEQIKRMDDTAYGEKSGVGQWWQFPHPNFGKNSKYADGNLVSPQDTDEYIASKYKPYEKEVAKAYKIKNLADLVAPAINSPFGYGWDITIPQNKKDVQIAQQKAGDIAKAYMSKLITAKPSAYENVWKDYSARMKAAKYDNADSYITQVVNQRIKDWGTGDK</sequence>
<dbReference type="CDD" id="cd13582">
    <property type="entry name" value="PBP2_AlgQ_like_3"/>
    <property type="match status" value="1"/>
</dbReference>
<evidence type="ECO:0008006" key="3">
    <source>
        <dbReference type="Google" id="ProtNLM"/>
    </source>
</evidence>
<gene>
    <name evidence="1" type="ORF">CLORY_42600</name>
</gene>
<dbReference type="InterPro" id="IPR050490">
    <property type="entry name" value="Bact_solute-bd_prot1"/>
</dbReference>
<name>A0A1V4I9E7_9CLOT</name>
<dbReference type="PANTHER" id="PTHR43649">
    <property type="entry name" value="ARABINOSE-BINDING PROTEIN-RELATED"/>
    <property type="match status" value="1"/>
</dbReference>
<reference evidence="1 2" key="1">
    <citation type="submission" date="2017-03" db="EMBL/GenBank/DDBJ databases">
        <title>Genome sequence of Clostridium oryzae DSM 28571.</title>
        <authorList>
            <person name="Poehlein A."/>
            <person name="Daniel R."/>
        </authorList>
    </citation>
    <scope>NUCLEOTIDE SEQUENCE [LARGE SCALE GENOMIC DNA]</scope>
    <source>
        <strain evidence="1 2">DSM 28571</strain>
    </source>
</reference>
<comment type="caution">
    <text evidence="1">The sequence shown here is derived from an EMBL/GenBank/DDBJ whole genome shotgun (WGS) entry which is preliminary data.</text>
</comment>
<dbReference type="PROSITE" id="PS51257">
    <property type="entry name" value="PROKAR_LIPOPROTEIN"/>
    <property type="match status" value="1"/>
</dbReference>
<accession>A0A1V4I9E7</accession>
<keyword evidence="2" id="KW-1185">Reference proteome</keyword>
<dbReference type="STRING" id="1450648.CLORY_42600"/>